<dbReference type="GO" id="GO:0043448">
    <property type="term" value="P:alkane catabolic process"/>
    <property type="evidence" value="ECO:0007669"/>
    <property type="project" value="TreeGrafter"/>
</dbReference>
<evidence type="ECO:0000256" key="1">
    <source>
        <dbReference type="SAM" id="MobiDB-lite"/>
    </source>
</evidence>
<feature type="signal peptide" evidence="2">
    <location>
        <begin position="1"/>
        <end position="24"/>
    </location>
</feature>
<dbReference type="AlphaFoldDB" id="A0A3N9X8D7"/>
<gene>
    <name evidence="3" type="ORF">DLJ59_11780</name>
</gene>
<dbReference type="PANTHER" id="PTHR39335">
    <property type="entry name" value="BLL4220 PROTEIN"/>
    <property type="match status" value="1"/>
</dbReference>
<evidence type="ECO:0008006" key="5">
    <source>
        <dbReference type="Google" id="ProtNLM"/>
    </source>
</evidence>
<accession>A0A3N9X8D7</accession>
<dbReference type="PROSITE" id="PS51257">
    <property type="entry name" value="PROKAR_LIPOPROTEIN"/>
    <property type="match status" value="1"/>
</dbReference>
<evidence type="ECO:0000313" key="3">
    <source>
        <dbReference type="EMBL" id="RQX03663.1"/>
    </source>
</evidence>
<keyword evidence="2" id="KW-0732">Signal</keyword>
<protein>
    <recommendedName>
        <fullName evidence="5">Lipoprotein</fullName>
    </recommendedName>
</protein>
<keyword evidence="4" id="KW-1185">Reference proteome</keyword>
<feature type="chain" id="PRO_5018303715" description="Lipoprotein" evidence="2">
    <location>
        <begin position="25"/>
        <end position="239"/>
    </location>
</feature>
<name>A0A3N9X8D7_9ACTN</name>
<feature type="region of interest" description="Disordered" evidence="1">
    <location>
        <begin position="43"/>
        <end position="67"/>
    </location>
</feature>
<feature type="compositionally biased region" description="Low complexity" evidence="1">
    <location>
        <begin position="43"/>
        <end position="62"/>
    </location>
</feature>
<dbReference type="EMBL" id="QGSZ01000187">
    <property type="protein sequence ID" value="RQX03663.1"/>
    <property type="molecule type" value="Genomic_DNA"/>
</dbReference>
<dbReference type="PANTHER" id="PTHR39335:SF1">
    <property type="entry name" value="BLL4220 PROTEIN"/>
    <property type="match status" value="1"/>
</dbReference>
<comment type="caution">
    <text evidence="3">The sequence shown here is derived from an EMBL/GenBank/DDBJ whole genome shotgun (WGS) entry which is preliminary data.</text>
</comment>
<reference evidence="3 4" key="1">
    <citation type="submission" date="2018-05" db="EMBL/GenBank/DDBJ databases">
        <title>Micromonospora from Atacama Desert.</title>
        <authorList>
            <person name="Carro L."/>
            <person name="Goodfellow M."/>
            <person name="Klenk H.-P."/>
        </authorList>
    </citation>
    <scope>NUCLEOTIDE SEQUENCE [LARGE SCALE GENOMIC DNA]</scope>
    <source>
        <strain evidence="3 4">LB39</strain>
    </source>
</reference>
<evidence type="ECO:0000256" key="2">
    <source>
        <dbReference type="SAM" id="SignalP"/>
    </source>
</evidence>
<evidence type="ECO:0000313" key="4">
    <source>
        <dbReference type="Proteomes" id="UP000282312"/>
    </source>
</evidence>
<organism evidence="3 4">
    <name type="scientific">Micromonospora inaquosa</name>
    <dbReference type="NCBI Taxonomy" id="2203716"/>
    <lineage>
        <taxon>Bacteria</taxon>
        <taxon>Bacillati</taxon>
        <taxon>Actinomycetota</taxon>
        <taxon>Actinomycetes</taxon>
        <taxon>Micromonosporales</taxon>
        <taxon>Micromonosporaceae</taxon>
        <taxon>Micromonospora</taxon>
    </lineage>
</organism>
<dbReference type="RefSeq" id="WP_124772533.1">
    <property type="nucleotide sequence ID" value="NZ_JBEZFR010000011.1"/>
</dbReference>
<dbReference type="InterPro" id="IPR005297">
    <property type="entry name" value="Lipoprotein_repeat"/>
</dbReference>
<proteinExistence type="predicted"/>
<dbReference type="Pfam" id="PF03640">
    <property type="entry name" value="Lipoprotein_15"/>
    <property type="match status" value="2"/>
</dbReference>
<dbReference type="OrthoDB" id="597632at2"/>
<sequence>MLVHSRIARTAIALASLAALAACAEEVTGAAAPATVSAPTVAAPTAAQATPSSTPESGTPPEVIDAPATPLAEPTVAKTQGRVRIYSGPSDVPLSPAPDTGRGSTVIQLNGTASADIDMYVADGQGRTLYRFDKDTAKPPTSNCNGDCAKAWPPLLVKSAGQIYPSGIDPKLVGYVERADGTCQVTIGGWPVYLFAKDAEPGDISGQGVGGTWFAISPTGERTAPLPEVVGTTTTAATR</sequence>
<dbReference type="Proteomes" id="UP000282312">
    <property type="component" value="Unassembled WGS sequence"/>
</dbReference>